<proteinExistence type="inferred from homology"/>
<dbReference type="PANTHER" id="PTHR11776">
    <property type="entry name" value="ADENINE PHOSPHORIBOSYLTRANSFERASE"/>
    <property type="match status" value="1"/>
</dbReference>
<protein>
    <submittedName>
        <fullName evidence="10">Adenine phosphoribosyltransferase</fullName>
    </submittedName>
</protein>
<evidence type="ECO:0000256" key="3">
    <source>
        <dbReference type="ARBA" id="ARBA00011738"/>
    </source>
</evidence>
<evidence type="ECO:0000256" key="2">
    <source>
        <dbReference type="ARBA" id="ARBA00008391"/>
    </source>
</evidence>
<dbReference type="SUPFAM" id="SSF53271">
    <property type="entry name" value="PRTase-like"/>
    <property type="match status" value="1"/>
</dbReference>
<dbReference type="EMBL" id="DVMJ01000058">
    <property type="protein sequence ID" value="HIU13812.1"/>
    <property type="molecule type" value="Genomic_DNA"/>
</dbReference>
<dbReference type="InterPro" id="IPR029057">
    <property type="entry name" value="PRTase-like"/>
</dbReference>
<dbReference type="Pfam" id="PF00156">
    <property type="entry name" value="Pribosyltran"/>
    <property type="match status" value="1"/>
</dbReference>
<accession>A0A9D1L1C3</accession>
<comment type="similarity">
    <text evidence="2">Belongs to the purine/pyrimidine phosphoribosyltransferase family.</text>
</comment>
<name>A0A9D1L1C3_9FIRM</name>
<evidence type="ECO:0000256" key="8">
    <source>
        <dbReference type="ARBA" id="ARBA00025704"/>
    </source>
</evidence>
<dbReference type="GO" id="GO:0003999">
    <property type="term" value="F:adenine phosphoribosyltransferase activity"/>
    <property type="evidence" value="ECO:0007669"/>
    <property type="project" value="TreeGrafter"/>
</dbReference>
<dbReference type="InterPro" id="IPR050120">
    <property type="entry name" value="Adenine_PRTase"/>
</dbReference>
<dbReference type="GO" id="GO:0005737">
    <property type="term" value="C:cytoplasm"/>
    <property type="evidence" value="ECO:0007669"/>
    <property type="project" value="UniProtKB-SubCell"/>
</dbReference>
<comment type="caution">
    <text evidence="10">The sequence shown here is derived from an EMBL/GenBank/DDBJ whole genome shotgun (WGS) entry which is preliminary data.</text>
</comment>
<dbReference type="AlphaFoldDB" id="A0A9D1L1C3"/>
<evidence type="ECO:0000256" key="6">
    <source>
        <dbReference type="ARBA" id="ARBA00022679"/>
    </source>
</evidence>
<comment type="pathway">
    <text evidence="8">Purine metabolism.</text>
</comment>
<evidence type="ECO:0000256" key="7">
    <source>
        <dbReference type="ARBA" id="ARBA00022726"/>
    </source>
</evidence>
<dbReference type="PANTHER" id="PTHR11776:SF7">
    <property type="entry name" value="PHOSPHORIBOSYLTRANSFERASE DOMAIN-CONTAINING PROTEIN"/>
    <property type="match status" value="1"/>
</dbReference>
<gene>
    <name evidence="10" type="ORF">IAD15_07050</name>
</gene>
<evidence type="ECO:0000313" key="10">
    <source>
        <dbReference type="EMBL" id="HIU13812.1"/>
    </source>
</evidence>
<dbReference type="CDD" id="cd06223">
    <property type="entry name" value="PRTases_typeI"/>
    <property type="match status" value="1"/>
</dbReference>
<organism evidence="10 11">
    <name type="scientific">Candidatus Fimiplasma intestinipullorum</name>
    <dbReference type="NCBI Taxonomy" id="2840825"/>
    <lineage>
        <taxon>Bacteria</taxon>
        <taxon>Bacillati</taxon>
        <taxon>Bacillota</taxon>
        <taxon>Clostridia</taxon>
        <taxon>Eubacteriales</taxon>
        <taxon>Candidatus Fimiplasma</taxon>
    </lineage>
</organism>
<comment type="subunit">
    <text evidence="3">Homodimer.</text>
</comment>
<comment type="subcellular location">
    <subcellularLocation>
        <location evidence="1">Cytoplasm</location>
    </subcellularLocation>
</comment>
<dbReference type="InterPro" id="IPR000836">
    <property type="entry name" value="PRTase_dom"/>
</dbReference>
<reference evidence="10" key="1">
    <citation type="submission" date="2020-10" db="EMBL/GenBank/DDBJ databases">
        <authorList>
            <person name="Gilroy R."/>
        </authorList>
    </citation>
    <scope>NUCLEOTIDE SEQUENCE</scope>
    <source>
        <strain evidence="10">CHK195-11698</strain>
    </source>
</reference>
<keyword evidence="4" id="KW-0963">Cytoplasm</keyword>
<feature type="domain" description="Phosphoribosyltransferase" evidence="9">
    <location>
        <begin position="36"/>
        <end position="162"/>
    </location>
</feature>
<evidence type="ECO:0000256" key="5">
    <source>
        <dbReference type="ARBA" id="ARBA00022676"/>
    </source>
</evidence>
<evidence type="ECO:0000256" key="4">
    <source>
        <dbReference type="ARBA" id="ARBA00022490"/>
    </source>
</evidence>
<keyword evidence="5 10" id="KW-0328">Glycosyltransferase</keyword>
<keyword evidence="6" id="KW-0808">Transferase</keyword>
<evidence type="ECO:0000256" key="1">
    <source>
        <dbReference type="ARBA" id="ARBA00004496"/>
    </source>
</evidence>
<evidence type="ECO:0000313" key="11">
    <source>
        <dbReference type="Proteomes" id="UP000824175"/>
    </source>
</evidence>
<sequence>MLLNEELCQKISRRIPHHSVGRYDLLPIFSDVTLFNEIIDHLCKPYEGKVDCVLALEATGWILGVAMAQKLGVSFVPVRKGGKLPYPDEMIESVSLIDYSHEKKELCLKKDAIASGARVLIVDEWIETGSQLRAAIDLIKKFDCEIIGAATISIRGEENKKQNREWIASGFVHAVGISIRRFES</sequence>
<evidence type="ECO:0000259" key="9">
    <source>
        <dbReference type="Pfam" id="PF00156"/>
    </source>
</evidence>
<keyword evidence="7" id="KW-0660">Purine salvage</keyword>
<dbReference type="GO" id="GO:0006166">
    <property type="term" value="P:purine ribonucleoside salvage"/>
    <property type="evidence" value="ECO:0007669"/>
    <property type="project" value="UniProtKB-KW"/>
</dbReference>
<dbReference type="Gene3D" id="3.40.50.2020">
    <property type="match status" value="1"/>
</dbReference>
<dbReference type="Proteomes" id="UP000824175">
    <property type="component" value="Unassembled WGS sequence"/>
</dbReference>
<reference evidence="10" key="2">
    <citation type="journal article" date="2021" name="PeerJ">
        <title>Extensive microbial diversity within the chicken gut microbiome revealed by metagenomics and culture.</title>
        <authorList>
            <person name="Gilroy R."/>
            <person name="Ravi A."/>
            <person name="Getino M."/>
            <person name="Pursley I."/>
            <person name="Horton D.L."/>
            <person name="Alikhan N.F."/>
            <person name="Baker D."/>
            <person name="Gharbi K."/>
            <person name="Hall N."/>
            <person name="Watson M."/>
            <person name="Adriaenssens E.M."/>
            <person name="Foster-Nyarko E."/>
            <person name="Jarju S."/>
            <person name="Secka A."/>
            <person name="Antonio M."/>
            <person name="Oren A."/>
            <person name="Chaudhuri R.R."/>
            <person name="La Ragione R."/>
            <person name="Hildebrand F."/>
            <person name="Pallen M.J."/>
        </authorList>
    </citation>
    <scope>NUCLEOTIDE SEQUENCE</scope>
    <source>
        <strain evidence="10">CHK195-11698</strain>
    </source>
</reference>